<evidence type="ECO:0000259" key="5">
    <source>
        <dbReference type="PROSITE" id="PS50865"/>
    </source>
</evidence>
<evidence type="ECO:0000256" key="1">
    <source>
        <dbReference type="ARBA" id="ARBA00022723"/>
    </source>
</evidence>
<dbReference type="InParanoid" id="A0A369JFB1"/>
<keyword evidence="1" id="KW-0479">Metal-binding</keyword>
<proteinExistence type="predicted"/>
<gene>
    <name evidence="6" type="ORF">Hypma_012230</name>
</gene>
<reference evidence="6" key="1">
    <citation type="submission" date="2018-04" db="EMBL/GenBank/DDBJ databases">
        <title>Whole genome sequencing of Hypsizygus marmoreus.</title>
        <authorList>
            <person name="Choi I.-G."/>
            <person name="Min B."/>
            <person name="Kim J.-G."/>
            <person name="Kim S."/>
            <person name="Oh Y.-L."/>
            <person name="Kong W.-S."/>
            <person name="Park H."/>
            <person name="Jeong J."/>
            <person name="Song E.-S."/>
        </authorList>
    </citation>
    <scope>NUCLEOTIDE SEQUENCE [LARGE SCALE GENOMIC DNA]</scope>
    <source>
        <strain evidence="6">51987-8</strain>
    </source>
</reference>
<dbReference type="Proteomes" id="UP000076154">
    <property type="component" value="Unassembled WGS sequence"/>
</dbReference>
<keyword evidence="3" id="KW-0862">Zinc</keyword>
<comment type="caution">
    <text evidence="6">The sequence shown here is derived from an EMBL/GenBank/DDBJ whole genome shotgun (WGS) entry which is preliminary data.</text>
</comment>
<organism evidence="6 7">
    <name type="scientific">Hypsizygus marmoreus</name>
    <name type="common">White beech mushroom</name>
    <name type="synonym">Agaricus marmoreus</name>
    <dbReference type="NCBI Taxonomy" id="39966"/>
    <lineage>
        <taxon>Eukaryota</taxon>
        <taxon>Fungi</taxon>
        <taxon>Dikarya</taxon>
        <taxon>Basidiomycota</taxon>
        <taxon>Agaricomycotina</taxon>
        <taxon>Agaricomycetes</taxon>
        <taxon>Agaricomycetidae</taxon>
        <taxon>Agaricales</taxon>
        <taxon>Tricholomatineae</taxon>
        <taxon>Lyophyllaceae</taxon>
        <taxon>Hypsizygus</taxon>
    </lineage>
</organism>
<evidence type="ECO:0000256" key="3">
    <source>
        <dbReference type="ARBA" id="ARBA00022833"/>
    </source>
</evidence>
<dbReference type="EMBL" id="LUEZ02000058">
    <property type="protein sequence ID" value="RDB20598.1"/>
    <property type="molecule type" value="Genomic_DNA"/>
</dbReference>
<name>A0A369JFB1_HYPMA</name>
<accession>A0A369JFB1</accession>
<dbReference type="InterPro" id="IPR002893">
    <property type="entry name" value="Znf_MYND"/>
</dbReference>
<evidence type="ECO:0000256" key="2">
    <source>
        <dbReference type="ARBA" id="ARBA00022771"/>
    </source>
</evidence>
<feature type="domain" description="MYND-type" evidence="5">
    <location>
        <begin position="272"/>
        <end position="321"/>
    </location>
</feature>
<keyword evidence="7" id="KW-1185">Reference proteome</keyword>
<dbReference type="OrthoDB" id="432970at2759"/>
<dbReference type="Pfam" id="PF01753">
    <property type="entry name" value="zf-MYND"/>
    <property type="match status" value="1"/>
</dbReference>
<protein>
    <recommendedName>
        <fullName evidence="5">MYND-type domain-containing protein</fullName>
    </recommendedName>
</protein>
<evidence type="ECO:0000313" key="7">
    <source>
        <dbReference type="Proteomes" id="UP000076154"/>
    </source>
</evidence>
<evidence type="ECO:0000313" key="6">
    <source>
        <dbReference type="EMBL" id="RDB20598.1"/>
    </source>
</evidence>
<dbReference type="PROSITE" id="PS50865">
    <property type="entry name" value="ZF_MYND_2"/>
    <property type="match status" value="1"/>
</dbReference>
<evidence type="ECO:0000256" key="4">
    <source>
        <dbReference type="PROSITE-ProRule" id="PRU00134"/>
    </source>
</evidence>
<keyword evidence="2 4" id="KW-0863">Zinc-finger</keyword>
<dbReference type="Gene3D" id="6.10.140.2220">
    <property type="match status" value="1"/>
</dbReference>
<dbReference type="SUPFAM" id="SSF144232">
    <property type="entry name" value="HIT/MYND zinc finger-like"/>
    <property type="match status" value="1"/>
</dbReference>
<dbReference type="GO" id="GO:0008270">
    <property type="term" value="F:zinc ion binding"/>
    <property type="evidence" value="ECO:0007669"/>
    <property type="project" value="UniProtKB-KW"/>
</dbReference>
<dbReference type="AlphaFoldDB" id="A0A369JFB1"/>
<sequence>MENTTNNAVSSTSDDNPNLVFRKLGLDFTTIKSDPARWNKDWENVIHTFSSSPQEVFDIFGISMRGAYTNPNFRPSLDVQDFKNLVRDHQKEVLKSFDNVDKRGGFRTVWLFLDDKERQRHIQAGLEGACNMGVWKQDARLMCPEITMSKLLKDQGKALLAFMDGYQAGLKGAEPEIYFLPNAWWDKVLEACRAMQGVSTDLAEKLVTLLDLWRNDFIICFINCTRGSILKDIADGNPEMDRVLEKIDSDPLLAHMKSISLELTPSKPLVRCENCTKSPEMIAGSPNFLACSVCKSKLDFLIHYCSSACQKADWRNHKKHCGKAKVSKQLKGTINDPYWQIPAFLNSDSLRETPCIDGKVSTLDVGIMKPDPSRPCSPALQRQIALCTTYKEADYFLFDAADRPIWVSVPGEAARLVFRRHRTKALEQPEVGVPVIGDYLVRKGPSYPALNRELILDQLGKEYGEDMKAKILKLGEAVDRQPSKAALGSSLVERSVSWVL</sequence>